<proteinExistence type="predicted"/>
<evidence type="ECO:0000256" key="1">
    <source>
        <dbReference type="SAM" id="MobiDB-lite"/>
    </source>
</evidence>
<evidence type="ECO:0000313" key="2">
    <source>
        <dbReference type="EMBL" id="KKN89435.1"/>
    </source>
</evidence>
<accession>A0A0F9U887</accession>
<comment type="caution">
    <text evidence="2">The sequence shown here is derived from an EMBL/GenBank/DDBJ whole genome shotgun (WGS) entry which is preliminary data.</text>
</comment>
<gene>
    <name evidence="2" type="ORF">LCGC14_0237660</name>
</gene>
<sequence length="61" mass="6743">MSEAKSDHRPFDCEQETEWPKAIRTKVELDAALEKGTRSGISSRTILDVDIPSPDSRNGNG</sequence>
<feature type="region of interest" description="Disordered" evidence="1">
    <location>
        <begin position="34"/>
        <end position="61"/>
    </location>
</feature>
<organism evidence="2">
    <name type="scientific">marine sediment metagenome</name>
    <dbReference type="NCBI Taxonomy" id="412755"/>
    <lineage>
        <taxon>unclassified sequences</taxon>
        <taxon>metagenomes</taxon>
        <taxon>ecological metagenomes</taxon>
    </lineage>
</organism>
<name>A0A0F9U887_9ZZZZ</name>
<reference evidence="2" key="1">
    <citation type="journal article" date="2015" name="Nature">
        <title>Complex archaea that bridge the gap between prokaryotes and eukaryotes.</title>
        <authorList>
            <person name="Spang A."/>
            <person name="Saw J.H."/>
            <person name="Jorgensen S.L."/>
            <person name="Zaremba-Niedzwiedzka K."/>
            <person name="Martijn J."/>
            <person name="Lind A.E."/>
            <person name="van Eijk R."/>
            <person name="Schleper C."/>
            <person name="Guy L."/>
            <person name="Ettema T.J."/>
        </authorList>
    </citation>
    <scope>NUCLEOTIDE SEQUENCE</scope>
</reference>
<dbReference type="AlphaFoldDB" id="A0A0F9U887"/>
<protein>
    <submittedName>
        <fullName evidence="2">Uncharacterized protein</fullName>
    </submittedName>
</protein>
<dbReference type="EMBL" id="LAZR01000118">
    <property type="protein sequence ID" value="KKN89435.1"/>
    <property type="molecule type" value="Genomic_DNA"/>
</dbReference>